<evidence type="ECO:0000313" key="1">
    <source>
        <dbReference type="EMBL" id="EAT85701.1"/>
    </source>
</evidence>
<dbReference type="AlphaFoldDB" id="Q0UMG4"/>
<reference evidence="2" key="1">
    <citation type="journal article" date="2007" name="Plant Cell">
        <title>Dothideomycete-plant interactions illuminated by genome sequencing and EST analysis of the wheat pathogen Stagonospora nodorum.</title>
        <authorList>
            <person name="Hane J.K."/>
            <person name="Lowe R.G."/>
            <person name="Solomon P.S."/>
            <person name="Tan K.C."/>
            <person name="Schoch C.L."/>
            <person name="Spatafora J.W."/>
            <person name="Crous P.W."/>
            <person name="Kodira C."/>
            <person name="Birren B.W."/>
            <person name="Galagan J.E."/>
            <person name="Torriani S.F."/>
            <person name="McDonald B.A."/>
            <person name="Oliver R.P."/>
        </authorList>
    </citation>
    <scope>NUCLEOTIDE SEQUENCE [LARGE SCALE GENOMIC DNA]</scope>
    <source>
        <strain evidence="2">SN15 / ATCC MYA-4574 / FGSC 10173</strain>
    </source>
</reference>
<dbReference type="Proteomes" id="UP000001055">
    <property type="component" value="Unassembled WGS sequence"/>
</dbReference>
<dbReference type="GeneID" id="5974295"/>
<dbReference type="RefSeq" id="XP_001797405.1">
    <property type="nucleotide sequence ID" value="XM_001797353.1"/>
</dbReference>
<accession>Q0UMG4</accession>
<dbReference type="InParanoid" id="Q0UMG4"/>
<dbReference type="HOGENOM" id="CLU_2850437_0_0_1"/>
<evidence type="ECO:0000313" key="2">
    <source>
        <dbReference type="Proteomes" id="UP000001055"/>
    </source>
</evidence>
<gene>
    <name evidence="1" type="ORF">SNOG_07050</name>
</gene>
<dbReference type="EMBL" id="CH445334">
    <property type="protein sequence ID" value="EAT85701.1"/>
    <property type="molecule type" value="Genomic_DNA"/>
</dbReference>
<dbReference type="KEGG" id="pno:SNOG_07050"/>
<organism evidence="1 2">
    <name type="scientific">Phaeosphaeria nodorum (strain SN15 / ATCC MYA-4574 / FGSC 10173)</name>
    <name type="common">Glume blotch fungus</name>
    <name type="synonym">Parastagonospora nodorum</name>
    <dbReference type="NCBI Taxonomy" id="321614"/>
    <lineage>
        <taxon>Eukaryota</taxon>
        <taxon>Fungi</taxon>
        <taxon>Dikarya</taxon>
        <taxon>Ascomycota</taxon>
        <taxon>Pezizomycotina</taxon>
        <taxon>Dothideomycetes</taxon>
        <taxon>Pleosporomycetidae</taxon>
        <taxon>Pleosporales</taxon>
        <taxon>Pleosporineae</taxon>
        <taxon>Phaeosphaeriaceae</taxon>
        <taxon>Parastagonospora</taxon>
    </lineage>
</organism>
<name>Q0UMG4_PHANO</name>
<protein>
    <submittedName>
        <fullName evidence="1">Uncharacterized protein</fullName>
    </submittedName>
</protein>
<sequence length="65" mass="6958">MPEAAIIDIMAADWLSVVQSLSLSKPCGDADHVICWYAAPARLSQPREAECIAQNDAQSGAPDKM</sequence>
<proteinExistence type="predicted"/>